<gene>
    <name evidence="1" type="ORF">I8J29_01745</name>
</gene>
<accession>A0ABS3W3Y2</accession>
<reference evidence="1 2" key="1">
    <citation type="submission" date="2021-03" db="EMBL/GenBank/DDBJ databases">
        <title>Paenibacillus artemisicola MWE-103 whole genome sequence.</title>
        <authorList>
            <person name="Ham Y.J."/>
        </authorList>
    </citation>
    <scope>NUCLEOTIDE SEQUENCE [LARGE SCALE GENOMIC DNA]</scope>
    <source>
        <strain evidence="1 2">MWE-103</strain>
    </source>
</reference>
<protein>
    <submittedName>
        <fullName evidence="1">Uncharacterized protein</fullName>
    </submittedName>
</protein>
<name>A0ABS3W3Y2_9BACL</name>
<proteinExistence type="predicted"/>
<sequence>MKIFTLLAAAGTKYYIISGVDPVVSIAVATNGGYVRADAQGKYGAK</sequence>
<dbReference type="Proteomes" id="UP000670947">
    <property type="component" value="Unassembled WGS sequence"/>
</dbReference>
<evidence type="ECO:0000313" key="2">
    <source>
        <dbReference type="Proteomes" id="UP000670947"/>
    </source>
</evidence>
<dbReference type="RefSeq" id="WP_208845858.1">
    <property type="nucleotide sequence ID" value="NZ_JAGGDJ010000001.1"/>
</dbReference>
<dbReference type="EMBL" id="JAGGDJ010000001">
    <property type="protein sequence ID" value="MBO7742901.1"/>
    <property type="molecule type" value="Genomic_DNA"/>
</dbReference>
<evidence type="ECO:0000313" key="1">
    <source>
        <dbReference type="EMBL" id="MBO7742901.1"/>
    </source>
</evidence>
<keyword evidence="2" id="KW-1185">Reference proteome</keyword>
<organism evidence="1 2">
    <name type="scientific">Paenibacillus artemisiicola</name>
    <dbReference type="NCBI Taxonomy" id="1172618"/>
    <lineage>
        <taxon>Bacteria</taxon>
        <taxon>Bacillati</taxon>
        <taxon>Bacillota</taxon>
        <taxon>Bacilli</taxon>
        <taxon>Bacillales</taxon>
        <taxon>Paenibacillaceae</taxon>
        <taxon>Paenibacillus</taxon>
    </lineage>
</organism>
<comment type="caution">
    <text evidence="1">The sequence shown here is derived from an EMBL/GenBank/DDBJ whole genome shotgun (WGS) entry which is preliminary data.</text>
</comment>